<sequence length="125" mass="13881">MDVVEDSGGEECARSGFHCAHTIAGKPPSHPSRLPSRALRRLADRNGTQRDLQDLCSIQLLKTCCPSHTSQQICTQQLSQLTVPLSSILETLSVLTRQTCHIHSSSVSPDYNTYYTTIHICLPYR</sequence>
<proteinExistence type="predicted"/>
<protein>
    <submittedName>
        <fullName evidence="1">Uncharacterized protein</fullName>
    </submittedName>
</protein>
<organism evidence="1 2">
    <name type="scientific">Amanita muscaria (strain Koide BX008)</name>
    <dbReference type="NCBI Taxonomy" id="946122"/>
    <lineage>
        <taxon>Eukaryota</taxon>
        <taxon>Fungi</taxon>
        <taxon>Dikarya</taxon>
        <taxon>Basidiomycota</taxon>
        <taxon>Agaricomycotina</taxon>
        <taxon>Agaricomycetes</taxon>
        <taxon>Agaricomycetidae</taxon>
        <taxon>Agaricales</taxon>
        <taxon>Pluteineae</taxon>
        <taxon>Amanitaceae</taxon>
        <taxon>Amanita</taxon>
    </lineage>
</organism>
<gene>
    <name evidence="1" type="ORF">M378DRAFT_739248</name>
</gene>
<keyword evidence="2" id="KW-1185">Reference proteome</keyword>
<evidence type="ECO:0000313" key="2">
    <source>
        <dbReference type="Proteomes" id="UP000054549"/>
    </source>
</evidence>
<dbReference type="Proteomes" id="UP000054549">
    <property type="component" value="Unassembled WGS sequence"/>
</dbReference>
<dbReference type="EMBL" id="KN818265">
    <property type="protein sequence ID" value="KIL62892.1"/>
    <property type="molecule type" value="Genomic_DNA"/>
</dbReference>
<reference evidence="1 2" key="1">
    <citation type="submission" date="2014-04" db="EMBL/GenBank/DDBJ databases">
        <title>Evolutionary Origins and Diversification of the Mycorrhizal Mutualists.</title>
        <authorList>
            <consortium name="DOE Joint Genome Institute"/>
            <consortium name="Mycorrhizal Genomics Consortium"/>
            <person name="Kohler A."/>
            <person name="Kuo A."/>
            <person name="Nagy L.G."/>
            <person name="Floudas D."/>
            <person name="Copeland A."/>
            <person name="Barry K.W."/>
            <person name="Cichocki N."/>
            <person name="Veneault-Fourrey C."/>
            <person name="LaButti K."/>
            <person name="Lindquist E.A."/>
            <person name="Lipzen A."/>
            <person name="Lundell T."/>
            <person name="Morin E."/>
            <person name="Murat C."/>
            <person name="Riley R."/>
            <person name="Ohm R."/>
            <person name="Sun H."/>
            <person name="Tunlid A."/>
            <person name="Henrissat B."/>
            <person name="Grigoriev I.V."/>
            <person name="Hibbett D.S."/>
            <person name="Martin F."/>
        </authorList>
    </citation>
    <scope>NUCLEOTIDE SEQUENCE [LARGE SCALE GENOMIC DNA]</scope>
    <source>
        <strain evidence="1 2">Koide BX008</strain>
    </source>
</reference>
<dbReference type="InParanoid" id="A0A0C2WMR7"/>
<evidence type="ECO:0000313" key="1">
    <source>
        <dbReference type="EMBL" id="KIL62892.1"/>
    </source>
</evidence>
<accession>A0A0C2WMR7</accession>
<dbReference type="AlphaFoldDB" id="A0A0C2WMR7"/>
<name>A0A0C2WMR7_AMAMK</name>
<dbReference type="HOGENOM" id="CLU_1992054_0_0_1"/>